<gene>
    <name evidence="3" type="ORF">BHC49_07130</name>
</gene>
<dbReference type="SUPFAM" id="SSF52540">
    <property type="entry name" value="P-loop containing nucleoside triphosphate hydrolases"/>
    <property type="match status" value="1"/>
</dbReference>
<dbReference type="EMBL" id="MEIS01000107">
    <property type="protein sequence ID" value="PIT54988.1"/>
    <property type="molecule type" value="Genomic_DNA"/>
</dbReference>
<dbReference type="InterPro" id="IPR040576">
    <property type="entry name" value="DLP_helical"/>
</dbReference>
<dbReference type="GO" id="GO:0005525">
    <property type="term" value="F:GTP binding"/>
    <property type="evidence" value="ECO:0007669"/>
    <property type="project" value="InterPro"/>
</dbReference>
<dbReference type="Gene3D" id="3.40.50.300">
    <property type="entry name" value="P-loop containing nucleotide triphosphate hydrolases"/>
    <property type="match status" value="1"/>
</dbReference>
<dbReference type="InterPro" id="IPR027417">
    <property type="entry name" value="P-loop_NTPase"/>
</dbReference>
<evidence type="ECO:0000313" key="3">
    <source>
        <dbReference type="EMBL" id="PIT54988.1"/>
    </source>
</evidence>
<feature type="domain" description="G" evidence="1">
    <location>
        <begin position="57"/>
        <end position="158"/>
    </location>
</feature>
<dbReference type="InterPro" id="IPR006073">
    <property type="entry name" value="GTP-bd"/>
</dbReference>
<dbReference type="InterPro" id="IPR049678">
    <property type="entry name" value="LeoA-like"/>
</dbReference>
<sequence length="564" mass="64263">MSNTVSVFKEQQEKARHMLDKLSQFIETGRKFGLNPNPDLMDKLQTALQSDENGKLKVALIGGFSEGKTSIAAAWLGKLDQSMNISQQESSNEVKVYHFGDDIELIDTPGLFGFKEQQNNRGEIEKYKEVTKKYVSEAHLVLYVMNSANPIKESHQDDLQWLFRELNLLSRTVFILSRFDEVVDVEDDRAYREALNTKKENVIERLRSLISLTDLEATSIKIVGVSANPFGEGMDYWLAHLDEFKRISRITTLQDATRETIEQNGGASPIVWAAQKSMIQDILGKQLPRVRQAQVKLDEELAHLSDVAQHLNSELAPMEARINNARIGLREFVIEHFTSLLRQVNGTNMITFNDFYEHEIGKNGDVLNAKIEQEFDRQCQSVSSSLQRISLDFNNEMNRFESSIGSELLSQGLRMISKWKIDNTQILMARDAAVNVGKWVGADLGQFLKFKPWGAINAAAKANATIAALGLAIELWDSYKRKEEEEKFNKLKSKIVLTLEKQRTGLLNSLNDTDFIAQLFPVYKELQEKVLQVQNANNQTAERKQAFQEWQHQGEIIEGEYRLL</sequence>
<proteinExistence type="predicted"/>
<dbReference type="RefSeq" id="WP_100137525.1">
    <property type="nucleotide sequence ID" value="NZ_MEIS01000107.1"/>
</dbReference>
<dbReference type="NCBIfam" id="NF041922">
    <property type="entry name" value="DLP_LeoA_gen"/>
    <property type="match status" value="1"/>
</dbReference>
<dbReference type="Pfam" id="PF18709">
    <property type="entry name" value="DLP_helical"/>
    <property type="match status" value="1"/>
</dbReference>
<evidence type="ECO:0000313" key="4">
    <source>
        <dbReference type="Proteomes" id="UP000229434"/>
    </source>
</evidence>
<dbReference type="Pfam" id="PF01926">
    <property type="entry name" value="MMR_HSR1"/>
    <property type="match status" value="1"/>
</dbReference>
<dbReference type="Proteomes" id="UP000229434">
    <property type="component" value="Unassembled WGS sequence"/>
</dbReference>
<dbReference type="AlphaFoldDB" id="A0A2N9XXV2"/>
<evidence type="ECO:0000259" key="2">
    <source>
        <dbReference type="Pfam" id="PF18709"/>
    </source>
</evidence>
<organism evidence="3 4">
    <name type="scientific">Snodgrassella alvi</name>
    <dbReference type="NCBI Taxonomy" id="1196083"/>
    <lineage>
        <taxon>Bacteria</taxon>
        <taxon>Pseudomonadati</taxon>
        <taxon>Pseudomonadota</taxon>
        <taxon>Betaproteobacteria</taxon>
        <taxon>Neisseriales</taxon>
        <taxon>Neisseriaceae</taxon>
        <taxon>Snodgrassella</taxon>
    </lineage>
</organism>
<name>A0A2N9XXV2_9NEIS</name>
<accession>A0A2N9XXV2</accession>
<comment type="caution">
    <text evidence="3">The sequence shown here is derived from an EMBL/GenBank/DDBJ whole genome shotgun (WGS) entry which is preliminary data.</text>
</comment>
<evidence type="ECO:0008006" key="5">
    <source>
        <dbReference type="Google" id="ProtNLM"/>
    </source>
</evidence>
<protein>
    <recommendedName>
        <fullName evidence="5">Labile enterotoxin output A</fullName>
    </recommendedName>
</protein>
<reference evidence="3 4" key="1">
    <citation type="journal article" date="2017" name="MBio">
        <title>Type VI secretion-mediated competition in the bee gut microbiome.</title>
        <authorList>
            <person name="Steele M.I."/>
            <person name="Kwong W.K."/>
            <person name="Powell J.E."/>
            <person name="Whiteley M."/>
            <person name="Moran N.A."/>
        </authorList>
    </citation>
    <scope>NUCLEOTIDE SEQUENCE [LARGE SCALE GENOMIC DNA]</scope>
    <source>
        <strain evidence="3 4">Nev3CBA3</strain>
    </source>
</reference>
<feature type="domain" description="Dynamin-like helical" evidence="2">
    <location>
        <begin position="213"/>
        <end position="545"/>
    </location>
</feature>
<evidence type="ECO:0000259" key="1">
    <source>
        <dbReference type="Pfam" id="PF01926"/>
    </source>
</evidence>